<dbReference type="InterPro" id="IPR029044">
    <property type="entry name" value="Nucleotide-diphossugar_trans"/>
</dbReference>
<evidence type="ECO:0000313" key="3">
    <source>
        <dbReference type="Proteomes" id="UP000620104"/>
    </source>
</evidence>
<dbReference type="PANTHER" id="PTHR31834">
    <property type="entry name" value="INITIATION-SPECIFIC ALPHA-1,6-MANNOSYLTRANSFERASE"/>
    <property type="match status" value="1"/>
</dbReference>
<gene>
    <name evidence="2" type="ORF">NliqN6_1065</name>
</gene>
<comment type="caution">
    <text evidence="2">The sequence shown here is derived from an EMBL/GenBank/DDBJ whole genome shotgun (WGS) entry which is preliminary data.</text>
</comment>
<dbReference type="InterPro" id="IPR007577">
    <property type="entry name" value="GlycoTrfase_DXD_sugar-bd_CS"/>
</dbReference>
<dbReference type="EMBL" id="BLZA01000009">
    <property type="protein sequence ID" value="GHJ84663.1"/>
    <property type="molecule type" value="Genomic_DNA"/>
</dbReference>
<keyword evidence="3" id="KW-1185">Reference proteome</keyword>
<organism evidence="2 3">
    <name type="scientific">Naganishia liquefaciens</name>
    <dbReference type="NCBI Taxonomy" id="104408"/>
    <lineage>
        <taxon>Eukaryota</taxon>
        <taxon>Fungi</taxon>
        <taxon>Dikarya</taxon>
        <taxon>Basidiomycota</taxon>
        <taxon>Agaricomycotina</taxon>
        <taxon>Tremellomycetes</taxon>
        <taxon>Filobasidiales</taxon>
        <taxon>Filobasidiaceae</taxon>
        <taxon>Naganishia</taxon>
    </lineage>
</organism>
<evidence type="ECO:0008006" key="4">
    <source>
        <dbReference type="Google" id="ProtNLM"/>
    </source>
</evidence>
<dbReference type="GO" id="GO:0000136">
    <property type="term" value="C:mannan polymerase complex"/>
    <property type="evidence" value="ECO:0007669"/>
    <property type="project" value="TreeGrafter"/>
</dbReference>
<dbReference type="Gene3D" id="3.90.550.20">
    <property type="match status" value="1"/>
</dbReference>
<protein>
    <recommendedName>
        <fullName evidence="4">Alpha-1,6-mannosyltransferase</fullName>
    </recommendedName>
</protein>
<evidence type="ECO:0000256" key="1">
    <source>
        <dbReference type="ARBA" id="ARBA00009003"/>
    </source>
</evidence>
<dbReference type="GO" id="GO:0000009">
    <property type="term" value="F:alpha-1,6-mannosyltransferase activity"/>
    <property type="evidence" value="ECO:0007669"/>
    <property type="project" value="InterPro"/>
</dbReference>
<dbReference type="AlphaFoldDB" id="A0A8H3TPQ2"/>
<accession>A0A8H3TPQ2</accession>
<dbReference type="OrthoDB" id="409543at2759"/>
<dbReference type="InterPro" id="IPR039367">
    <property type="entry name" value="Och1-like"/>
</dbReference>
<dbReference type="SUPFAM" id="SSF53448">
    <property type="entry name" value="Nucleotide-diphospho-sugar transferases"/>
    <property type="match status" value="1"/>
</dbReference>
<name>A0A8H3TPQ2_9TREE</name>
<evidence type="ECO:0000313" key="2">
    <source>
        <dbReference type="EMBL" id="GHJ84663.1"/>
    </source>
</evidence>
<reference evidence="2" key="1">
    <citation type="submission" date="2020-07" db="EMBL/GenBank/DDBJ databases">
        <title>Draft Genome Sequence of a Deep-Sea Yeast, Naganishia (Cryptococcus) liquefaciens strain N6.</title>
        <authorList>
            <person name="Han Y.W."/>
            <person name="Kajitani R."/>
            <person name="Morimoto H."/>
            <person name="Parhat M."/>
            <person name="Tsubouchi H."/>
            <person name="Bakenova O."/>
            <person name="Ogata M."/>
            <person name="Argunhan B."/>
            <person name="Aoki R."/>
            <person name="Kajiwara S."/>
            <person name="Itoh T."/>
            <person name="Iwasaki H."/>
        </authorList>
    </citation>
    <scope>NUCLEOTIDE SEQUENCE</scope>
    <source>
        <strain evidence="2">N6</strain>
    </source>
</reference>
<dbReference type="GO" id="GO:0006487">
    <property type="term" value="P:protein N-linked glycosylation"/>
    <property type="evidence" value="ECO:0007669"/>
    <property type="project" value="TreeGrafter"/>
</dbReference>
<dbReference type="Pfam" id="PF04488">
    <property type="entry name" value="Gly_transf_sug"/>
    <property type="match status" value="1"/>
</dbReference>
<dbReference type="Proteomes" id="UP000620104">
    <property type="component" value="Unassembled WGS sequence"/>
</dbReference>
<proteinExistence type="inferred from homology"/>
<comment type="similarity">
    <text evidence="1">Belongs to the glycosyltransferase 32 family.</text>
</comment>
<sequence>MLGTATQEKGLELAVPGTAHALHVSIRRKSFEDGNFAPSKRRRWTPYIVTALICTACVGLYVHSRAGRAGDRTIEVLVPEVEQVEEQGSSRGTLVADGTFLADLGPAADEAYHLGPVDPDEYLVQLTESVNTQFPVRYRQKLSRAITAYFPHSPHTASPPETPARSIRSTKFIHQTDKTSDGGPMSEAWRKLNEPDGWRYVFYDDARADVWVSRQLRGSEVAWAWGALRRGVLRADFLRYLVVLVQGGVYSDVDTLPLQSIAEWGTVNAKLYDTSATDGPTWWRKVPADPSVVVGVDVDVHEFMDWNKYWPRPLGICQWTLGGGPDHPIYIDVVRRIINATHHVEDFIAQIPHQIAQLEKHKPQGWQKEVKQLRKSAETGNGIVPVMEHTGPGVWTDAVLAYLKARYNVSWHDLRGLQQPLRIGEVLILPITGFSPGGQPDFAAKSREDSQAAVYHDFRGSWKSEGY</sequence>
<dbReference type="PANTHER" id="PTHR31834:SF1">
    <property type="entry name" value="INITIATION-SPECIFIC ALPHA-1,6-MANNOSYLTRANSFERASE"/>
    <property type="match status" value="1"/>
</dbReference>